<comment type="caution">
    <text evidence="2">The sequence shown here is derived from an EMBL/GenBank/DDBJ whole genome shotgun (WGS) entry which is preliminary data.</text>
</comment>
<name>A0A6I0SB44_BACT4</name>
<dbReference type="AlphaFoldDB" id="A0A6I0SB44"/>
<evidence type="ECO:0000259" key="1">
    <source>
        <dbReference type="Pfam" id="PF04230"/>
    </source>
</evidence>
<sequence>MNIQIDGVNNSNKGAQLMMIATLNAIEKYCPEAKIRFNSPLSLDTFISFTKLRLKEVQPYWFKRYVVDSHIGVYINRISNTLFAKVSNWKKISRVDLLIDIGGFQFGDQWNHTKKEILCRKDYQKRLREQGAKIVFMPQAFGPFDKFESKEMVSILNEYSDVLIARDDISLGYLLKAGVNPSLVLSYPDFTHSVSPIDPKIEDHYTGNVCLIPNSMMIRQNIVDEDKYIRFFTMICKFIQENGKTPFLLNHEGVGDFILCKKINERLNNELFLYTDLNAVETKWIISKSYMVLSSRFHGVANALSSGVPCLATSWNHKYQKLFESYGMNDNLLDCSNIEEAIIKVAKYLAEDTNKKTSENLLVNGQKIAMANQEMWSKVLLSNK</sequence>
<dbReference type="Proteomes" id="UP000488521">
    <property type="component" value="Unassembled WGS sequence"/>
</dbReference>
<gene>
    <name evidence="2" type="ORF">GAN59_11360</name>
</gene>
<dbReference type="RefSeq" id="WP_373251110.1">
    <property type="nucleotide sequence ID" value="NZ_CAXTFL010000009.1"/>
</dbReference>
<keyword evidence="2" id="KW-0808">Transferase</keyword>
<feature type="domain" description="Polysaccharide pyruvyl transferase" evidence="1">
    <location>
        <begin position="12"/>
        <end position="317"/>
    </location>
</feature>
<evidence type="ECO:0000313" key="3">
    <source>
        <dbReference type="Proteomes" id="UP000488521"/>
    </source>
</evidence>
<dbReference type="GO" id="GO:0016740">
    <property type="term" value="F:transferase activity"/>
    <property type="evidence" value="ECO:0007669"/>
    <property type="project" value="UniProtKB-KW"/>
</dbReference>
<accession>A0A6I0SB44</accession>
<protein>
    <submittedName>
        <fullName evidence="2">Polysaccharide pyruvyl transferase family protein</fullName>
    </submittedName>
</protein>
<proteinExistence type="predicted"/>
<reference evidence="2 3" key="1">
    <citation type="journal article" date="2019" name="Nat. Med.">
        <title>A library of human gut bacterial isolates paired with longitudinal multiomics data enables mechanistic microbiome research.</title>
        <authorList>
            <person name="Poyet M."/>
            <person name="Groussin M."/>
            <person name="Gibbons S.M."/>
            <person name="Avila-Pacheco J."/>
            <person name="Jiang X."/>
            <person name="Kearney S.M."/>
            <person name="Perrotta A.R."/>
            <person name="Berdy B."/>
            <person name="Zhao S."/>
            <person name="Lieberman T.D."/>
            <person name="Swanson P.K."/>
            <person name="Smith M."/>
            <person name="Roesemann S."/>
            <person name="Alexander J.E."/>
            <person name="Rich S.A."/>
            <person name="Livny J."/>
            <person name="Vlamakis H."/>
            <person name="Clish C."/>
            <person name="Bullock K."/>
            <person name="Deik A."/>
            <person name="Scott J."/>
            <person name="Pierce K.A."/>
            <person name="Xavier R.J."/>
            <person name="Alm E.J."/>
        </authorList>
    </citation>
    <scope>NUCLEOTIDE SEQUENCE [LARGE SCALE GENOMIC DNA]</scope>
    <source>
        <strain evidence="2 3">BIOML-A156</strain>
    </source>
</reference>
<evidence type="ECO:0000313" key="2">
    <source>
        <dbReference type="EMBL" id="KAB4474101.1"/>
    </source>
</evidence>
<dbReference type="PANTHER" id="PTHR36836">
    <property type="entry name" value="COLANIC ACID BIOSYNTHESIS PROTEIN WCAK"/>
    <property type="match status" value="1"/>
</dbReference>
<organism evidence="2 3">
    <name type="scientific">Bacteroides thetaiotaomicron</name>
    <dbReference type="NCBI Taxonomy" id="818"/>
    <lineage>
        <taxon>Bacteria</taxon>
        <taxon>Pseudomonadati</taxon>
        <taxon>Bacteroidota</taxon>
        <taxon>Bacteroidia</taxon>
        <taxon>Bacteroidales</taxon>
        <taxon>Bacteroidaceae</taxon>
        <taxon>Bacteroides</taxon>
    </lineage>
</organism>
<dbReference type="InterPro" id="IPR007345">
    <property type="entry name" value="Polysacch_pyruvyl_Trfase"/>
</dbReference>
<dbReference type="PANTHER" id="PTHR36836:SF1">
    <property type="entry name" value="COLANIC ACID BIOSYNTHESIS PROTEIN WCAK"/>
    <property type="match status" value="1"/>
</dbReference>
<dbReference type="Pfam" id="PF04230">
    <property type="entry name" value="PS_pyruv_trans"/>
    <property type="match status" value="1"/>
</dbReference>
<dbReference type="EMBL" id="WCRS01000006">
    <property type="protein sequence ID" value="KAB4474101.1"/>
    <property type="molecule type" value="Genomic_DNA"/>
</dbReference>